<dbReference type="Proteomes" id="UP000830768">
    <property type="component" value="Chromosome 2"/>
</dbReference>
<organism evidence="1 2">
    <name type="scientific">Fusarium solani subsp. cucurbitae</name>
    <name type="common">Neocosmosporum cucurbitae</name>
    <dbReference type="NCBI Taxonomy" id="2747967"/>
    <lineage>
        <taxon>Eukaryota</taxon>
        <taxon>Fungi</taxon>
        <taxon>Dikarya</taxon>
        <taxon>Ascomycota</taxon>
        <taxon>Pezizomycotina</taxon>
        <taxon>Sordariomycetes</taxon>
        <taxon>Hypocreomycetidae</taxon>
        <taxon>Hypocreales</taxon>
        <taxon>Nectriaceae</taxon>
        <taxon>Fusarium</taxon>
        <taxon>Fusarium solani species complex</taxon>
    </lineage>
</organism>
<evidence type="ECO:0000313" key="1">
    <source>
        <dbReference type="EMBL" id="UPK91405.1"/>
    </source>
</evidence>
<reference evidence="1" key="1">
    <citation type="submission" date="2021-11" db="EMBL/GenBank/DDBJ databases">
        <title>Fusarium solani-melongenae Genome sequencing and assembly.</title>
        <authorList>
            <person name="Xie S."/>
            <person name="Huang L."/>
            <person name="Zhang X."/>
        </authorList>
    </citation>
    <scope>NUCLEOTIDE SEQUENCE</scope>
    <source>
        <strain evidence="1">CRI 24-3</strain>
    </source>
</reference>
<protein>
    <submittedName>
        <fullName evidence="1">Uncharacterized protein</fullName>
    </submittedName>
</protein>
<proteinExistence type="predicted"/>
<keyword evidence="2" id="KW-1185">Reference proteome</keyword>
<name>A0ACD3YR92_FUSSC</name>
<gene>
    <name evidence="1" type="ORF">LCI18_002340</name>
</gene>
<dbReference type="EMBL" id="CP090031">
    <property type="protein sequence ID" value="UPK91405.1"/>
    <property type="molecule type" value="Genomic_DNA"/>
</dbReference>
<evidence type="ECO:0000313" key="2">
    <source>
        <dbReference type="Proteomes" id="UP000830768"/>
    </source>
</evidence>
<sequence>MSSSAPITLSPEVRPLGNGLSALPKHCRLKGGGDSDFRKQLVTLGCLIGCHVEDGDYHQDTILTGPDTLQESLCQLQLSEETRRMVVRLSIDPNTRYVAIRHLLALVIFSNLDTHSVGSLSLLPPALKELFKSLPKPSRESQDSLVEPALVVWNRLTAFLMHDNPQSGDPLPLLPSVESQVKALVTLLQDFLIHFARTDDDDSPDTQQTRLEGAITACVRFGYEIFSHPCDWKFTLSQEERGVLVFPGLEKHRSDMGELFDSPKVVVPPKVVMVDLMED</sequence>
<accession>A0ACD3YR92</accession>